<protein>
    <recommendedName>
        <fullName evidence="3">F-box domain-containing protein</fullName>
    </recommendedName>
</protein>
<name>A0A067Q4V4_9AGAM</name>
<accession>A0A067Q4V4</accession>
<evidence type="ECO:0008006" key="3">
    <source>
        <dbReference type="Google" id="ProtNLM"/>
    </source>
</evidence>
<dbReference type="Gene3D" id="3.80.10.10">
    <property type="entry name" value="Ribonuclease Inhibitor"/>
    <property type="match status" value="1"/>
</dbReference>
<dbReference type="EMBL" id="KL197711">
    <property type="protein sequence ID" value="KDQ62088.1"/>
    <property type="molecule type" value="Genomic_DNA"/>
</dbReference>
<sequence>MHRCLTVSEILTNIFGGLNDCNLAAAACTCLTFRDPALDLLWHCQSIHNLLRCLPRDLWRVAKVEKWIRAGRAEPQKLEFLQLSFERPMVPSDWEVFQNYSSRIWKLDVNIAVPRSLNAIGSMKTVDVKVFQALCTFRPTTDLFPRLLRLEYACDEPDMRPYIHLFLRHKLASLSIPRWRGQGGELDIFFHSLLLATPHLTTLDFETPISNSQGCVPSLLRHLKHLLNLHVKFDSPTAGDIVPLFLHQSLRHLDLTLRGDTQSITLASLEASAKSWSDLPGSRPFLPCLQELEISVAGLKTSTALIQFLKPNGLRRLEANPLKAQTGSELYHYFQAISDGCSHSTLKEIIVFRASFSAASLPAVSHITPSDILEPLLPFNNLERLEIDITMSLAIDDGTVQKAAMAWPNLRELELSPSHGSPDVSKVTLKGLIPLAKHCPNLKTLGIIIDATTHEVMEQRPGRGVVNDRVRLLSVGNSKIGEPAKVAAFLSDIFPDIKEILAWEFGADDDDDEGDLLQQRWEMVKELYDEFANVRRQERNYRETEESMGEMG</sequence>
<keyword evidence="2" id="KW-1185">Reference proteome</keyword>
<proteinExistence type="predicted"/>
<dbReference type="OrthoDB" id="3543113at2759"/>
<dbReference type="InParanoid" id="A0A067Q4V4"/>
<dbReference type="AlphaFoldDB" id="A0A067Q4V4"/>
<dbReference type="SUPFAM" id="SSF52047">
    <property type="entry name" value="RNI-like"/>
    <property type="match status" value="1"/>
</dbReference>
<organism evidence="1 2">
    <name type="scientific">Jaapia argillacea MUCL 33604</name>
    <dbReference type="NCBI Taxonomy" id="933084"/>
    <lineage>
        <taxon>Eukaryota</taxon>
        <taxon>Fungi</taxon>
        <taxon>Dikarya</taxon>
        <taxon>Basidiomycota</taxon>
        <taxon>Agaricomycotina</taxon>
        <taxon>Agaricomycetes</taxon>
        <taxon>Agaricomycetidae</taxon>
        <taxon>Jaapiales</taxon>
        <taxon>Jaapiaceae</taxon>
        <taxon>Jaapia</taxon>
    </lineage>
</organism>
<evidence type="ECO:0000313" key="2">
    <source>
        <dbReference type="Proteomes" id="UP000027265"/>
    </source>
</evidence>
<dbReference type="Proteomes" id="UP000027265">
    <property type="component" value="Unassembled WGS sequence"/>
</dbReference>
<gene>
    <name evidence="1" type="ORF">JAAARDRAFT_76104</name>
</gene>
<reference evidence="2" key="1">
    <citation type="journal article" date="2014" name="Proc. Natl. Acad. Sci. U.S.A.">
        <title>Extensive sampling of basidiomycete genomes demonstrates inadequacy of the white-rot/brown-rot paradigm for wood decay fungi.</title>
        <authorList>
            <person name="Riley R."/>
            <person name="Salamov A.A."/>
            <person name="Brown D.W."/>
            <person name="Nagy L.G."/>
            <person name="Floudas D."/>
            <person name="Held B.W."/>
            <person name="Levasseur A."/>
            <person name="Lombard V."/>
            <person name="Morin E."/>
            <person name="Otillar R."/>
            <person name="Lindquist E.A."/>
            <person name="Sun H."/>
            <person name="LaButti K.M."/>
            <person name="Schmutz J."/>
            <person name="Jabbour D."/>
            <person name="Luo H."/>
            <person name="Baker S.E."/>
            <person name="Pisabarro A.G."/>
            <person name="Walton J.D."/>
            <person name="Blanchette R.A."/>
            <person name="Henrissat B."/>
            <person name="Martin F."/>
            <person name="Cullen D."/>
            <person name="Hibbett D.S."/>
            <person name="Grigoriev I.V."/>
        </authorList>
    </citation>
    <scope>NUCLEOTIDE SEQUENCE [LARGE SCALE GENOMIC DNA]</scope>
    <source>
        <strain evidence="2">MUCL 33604</strain>
    </source>
</reference>
<dbReference type="STRING" id="933084.A0A067Q4V4"/>
<evidence type="ECO:0000313" key="1">
    <source>
        <dbReference type="EMBL" id="KDQ62088.1"/>
    </source>
</evidence>
<dbReference type="HOGENOM" id="CLU_021164_0_2_1"/>
<dbReference type="InterPro" id="IPR032675">
    <property type="entry name" value="LRR_dom_sf"/>
</dbReference>